<dbReference type="Proteomes" id="UP001595758">
    <property type="component" value="Unassembled WGS sequence"/>
</dbReference>
<feature type="region of interest" description="Disordered" evidence="1">
    <location>
        <begin position="1"/>
        <end position="61"/>
    </location>
</feature>
<accession>A0ABV8CD65</accession>
<evidence type="ECO:0000313" key="2">
    <source>
        <dbReference type="EMBL" id="MFC3908156.1"/>
    </source>
</evidence>
<proteinExistence type="predicted"/>
<feature type="compositionally biased region" description="Basic and acidic residues" evidence="1">
    <location>
        <begin position="139"/>
        <end position="156"/>
    </location>
</feature>
<reference evidence="3" key="1">
    <citation type="journal article" date="2019" name="Int. J. Syst. Evol. Microbiol.">
        <title>The Global Catalogue of Microorganisms (GCM) 10K type strain sequencing project: providing services to taxonomists for standard genome sequencing and annotation.</title>
        <authorList>
            <consortium name="The Broad Institute Genomics Platform"/>
            <consortium name="The Broad Institute Genome Sequencing Center for Infectious Disease"/>
            <person name="Wu L."/>
            <person name="Ma J."/>
        </authorList>
    </citation>
    <scope>NUCLEOTIDE SEQUENCE [LARGE SCALE GENOMIC DNA]</scope>
    <source>
        <strain evidence="3">CCUG 59858</strain>
    </source>
</reference>
<comment type="caution">
    <text evidence="2">The sequence shown here is derived from an EMBL/GenBank/DDBJ whole genome shotgun (WGS) entry which is preliminary data.</text>
</comment>
<dbReference type="EMBL" id="JBHSAB010000003">
    <property type="protein sequence ID" value="MFC3908156.1"/>
    <property type="molecule type" value="Genomic_DNA"/>
</dbReference>
<evidence type="ECO:0000256" key="1">
    <source>
        <dbReference type="SAM" id="MobiDB-lite"/>
    </source>
</evidence>
<evidence type="ECO:0000313" key="3">
    <source>
        <dbReference type="Proteomes" id="UP001595758"/>
    </source>
</evidence>
<dbReference type="RefSeq" id="WP_382341190.1">
    <property type="nucleotide sequence ID" value="NZ_JBHSAB010000003.1"/>
</dbReference>
<feature type="compositionally biased region" description="Polar residues" evidence="1">
    <location>
        <begin position="1"/>
        <end position="10"/>
    </location>
</feature>
<name>A0ABV8CD65_9GAMM</name>
<feature type="compositionally biased region" description="Basic residues" evidence="1">
    <location>
        <begin position="164"/>
        <end position="174"/>
    </location>
</feature>
<feature type="region of interest" description="Disordered" evidence="1">
    <location>
        <begin position="90"/>
        <end position="174"/>
    </location>
</feature>
<protein>
    <recommendedName>
        <fullName evidence="4">Smr domain protein</fullName>
    </recommendedName>
</protein>
<gene>
    <name evidence="2" type="ORF">ACFORL_03590</name>
</gene>
<keyword evidence="3" id="KW-1185">Reference proteome</keyword>
<organism evidence="2 3">
    <name type="scientific">Legionella dresdenensis</name>
    <dbReference type="NCBI Taxonomy" id="450200"/>
    <lineage>
        <taxon>Bacteria</taxon>
        <taxon>Pseudomonadati</taxon>
        <taxon>Pseudomonadota</taxon>
        <taxon>Gammaproteobacteria</taxon>
        <taxon>Legionellales</taxon>
        <taxon>Legionellaceae</taxon>
        <taxon>Legionella</taxon>
    </lineage>
</organism>
<evidence type="ECO:0008006" key="4">
    <source>
        <dbReference type="Google" id="ProtNLM"/>
    </source>
</evidence>
<sequence>MSENNASSHKSIAERLLRKRKGRTAFAASESLAKKAIAKSVDPSGRLPDSGRLPGGDRKRKISYLVDESRAMEIKRRRQEHIGHSKFARVIEKEHSLDEPPAPEGELQNSIRQHPDLDRQIYDGTDPNLNPEPPLSSAARREFDNQRREQEMEKQLRLGNMPKFGKHNTPKPGY</sequence>